<name>A0A0F6WAV5_9BACT</name>
<reference evidence="3 4" key="1">
    <citation type="submission" date="2015-03" db="EMBL/GenBank/DDBJ databases">
        <title>Genome assembly of Sandaracinus amylolyticus DSM 53668.</title>
        <authorList>
            <person name="Sharma G."/>
            <person name="Subramanian S."/>
        </authorList>
    </citation>
    <scope>NUCLEOTIDE SEQUENCE [LARGE SCALE GENOMIC DNA]</scope>
    <source>
        <strain evidence="3 4">DSM 53668</strain>
    </source>
</reference>
<dbReference type="CDD" id="cd02859">
    <property type="entry name" value="E_set_AMPKbeta_like_N"/>
    <property type="match status" value="1"/>
</dbReference>
<accession>A0A0F6WAV5</accession>
<organism evidence="3 4">
    <name type="scientific">Sandaracinus amylolyticus</name>
    <dbReference type="NCBI Taxonomy" id="927083"/>
    <lineage>
        <taxon>Bacteria</taxon>
        <taxon>Pseudomonadati</taxon>
        <taxon>Myxococcota</taxon>
        <taxon>Polyangia</taxon>
        <taxon>Polyangiales</taxon>
        <taxon>Sandaracinaceae</taxon>
        <taxon>Sandaracinus</taxon>
    </lineage>
</organism>
<dbReference type="SUPFAM" id="SSF51445">
    <property type="entry name" value="(Trans)glycosidases"/>
    <property type="match status" value="1"/>
</dbReference>
<evidence type="ECO:0000259" key="2">
    <source>
        <dbReference type="SMART" id="SM00642"/>
    </source>
</evidence>
<evidence type="ECO:0000313" key="3">
    <source>
        <dbReference type="EMBL" id="AKF11765.1"/>
    </source>
</evidence>
<dbReference type="Gene3D" id="2.60.40.10">
    <property type="entry name" value="Immunoglobulins"/>
    <property type="match status" value="1"/>
</dbReference>
<dbReference type="Pfam" id="PF00128">
    <property type="entry name" value="Alpha-amylase"/>
    <property type="match status" value="1"/>
</dbReference>
<proteinExistence type="predicted"/>
<dbReference type="InterPro" id="IPR013783">
    <property type="entry name" value="Ig-like_fold"/>
</dbReference>
<feature type="region of interest" description="Disordered" evidence="1">
    <location>
        <begin position="1"/>
        <end position="52"/>
    </location>
</feature>
<keyword evidence="4" id="KW-1185">Reference proteome</keyword>
<dbReference type="STRING" id="927083.DB32_008914"/>
<evidence type="ECO:0000256" key="1">
    <source>
        <dbReference type="SAM" id="MobiDB-lite"/>
    </source>
</evidence>
<gene>
    <name evidence="3" type="ORF">DB32_008914</name>
</gene>
<dbReference type="AlphaFoldDB" id="A0A0F6WAV5"/>
<dbReference type="PANTHER" id="PTHR10357">
    <property type="entry name" value="ALPHA-AMYLASE FAMILY MEMBER"/>
    <property type="match status" value="1"/>
</dbReference>
<dbReference type="SUPFAM" id="SSF81296">
    <property type="entry name" value="E set domains"/>
    <property type="match status" value="1"/>
</dbReference>
<dbReference type="GO" id="GO:0005975">
    <property type="term" value="P:carbohydrate metabolic process"/>
    <property type="evidence" value="ECO:0007669"/>
    <property type="project" value="InterPro"/>
</dbReference>
<feature type="domain" description="Glycosyl hydrolase family 13 catalytic" evidence="2">
    <location>
        <begin position="274"/>
        <end position="683"/>
    </location>
</feature>
<dbReference type="KEGG" id="samy:DB32_008914"/>
<evidence type="ECO:0000313" key="4">
    <source>
        <dbReference type="Proteomes" id="UP000034883"/>
    </source>
</evidence>
<dbReference type="EMBL" id="CP011125">
    <property type="protein sequence ID" value="AKF11765.1"/>
    <property type="molecule type" value="Genomic_DNA"/>
</dbReference>
<dbReference type="Proteomes" id="UP000034883">
    <property type="component" value="Chromosome"/>
</dbReference>
<protein>
    <submittedName>
        <fullName evidence="3">Periplasmic alpha-amylase</fullName>
    </submittedName>
</protein>
<dbReference type="InterPro" id="IPR014756">
    <property type="entry name" value="Ig_E-set"/>
</dbReference>
<dbReference type="InterPro" id="IPR006047">
    <property type="entry name" value="GH13_cat_dom"/>
</dbReference>
<dbReference type="InterPro" id="IPR017853">
    <property type="entry name" value="GH"/>
</dbReference>
<sequence length="758" mass="82828">MDAGPGYRRDGSPGPSFRPPCGGDGGTSGDASCGDGEVPMPEEDAGPPPPPCNEITFTLRRPGASSVWVSGSFLADASSVWPGTPEAGALEMVDDGSGNWSVTHLVEPVGRHLYKFIVDGTTWIADPGNDQREWDTITGGGCQPDGAGCNSVLSVCDVVPTGPVEGRVGDLEYRVERESDGYDVTIRYVGSGTLDLAGSTTRLNGEDVDLSSVYDASTRTFTISRTGLAPNKYSYLLRLRTTGGANLTPLFLPIWIGDDYRYGGFSWTDGIVYQIFTDRFANGDPSNDIDNGEGTLAQVTDRRSQWQGGDFAGITQQIRDGYFEEMGINALWISSPILNSHGSQPAVDPGDTRRFSSYHSYHPIATGHTHLDDYGYPNPIEPAFGTPEELHELVNEAHARGIRVIPDFVANHVQIEANIYDRHPEWFFDYEMCHDNWDRLRVECWFTSLMPDVDYGGNPAAVDAVVAHAIWMIQEFDFDGFRADALKHMDDVFTRELRAAIVEQVETTVHDHARPFEPASFYMVGESLGGWARYHVREDMVQGQVDEGYYNRAKASLLTFSDSLSSLAGFAIGNDTAYRSPQSTMGGVGGYPGAVMGNFFGNHDQWRALTEAGGATAQGYARLRLAQTFLFTSPYNVPMLYQGDDIGTLGGQDPDNRAFMRFTGLSTEEQRSLLNAQRAGRARAEHEALRRGRRESVLVETDFWAYRVSHPGAEDVYVVLNRGGGRSWSPPVSGYVDALGNCTGGNVPALSSCIYVPD</sequence>
<dbReference type="Gene3D" id="3.20.20.80">
    <property type="entry name" value="Glycosidases"/>
    <property type="match status" value="1"/>
</dbReference>
<dbReference type="SMART" id="SM00642">
    <property type="entry name" value="Aamy"/>
    <property type="match status" value="1"/>
</dbReference>